<dbReference type="EC" id="4.2.1.1" evidence="2 10"/>
<dbReference type="SUPFAM" id="SSF53056">
    <property type="entry name" value="beta-carbonic anhydrase, cab"/>
    <property type="match status" value="1"/>
</dbReference>
<evidence type="ECO:0000313" key="12">
    <source>
        <dbReference type="Proteomes" id="UP000276215"/>
    </source>
</evidence>
<keyword evidence="6 10" id="KW-0456">Lyase</keyword>
<dbReference type="InterPro" id="IPR015892">
    <property type="entry name" value="Carbonic_anhydrase_CS"/>
</dbReference>
<dbReference type="InterPro" id="IPR001765">
    <property type="entry name" value="Carbonic_anhydrase"/>
</dbReference>
<keyword evidence="4 9" id="KW-0479">Metal-binding</keyword>
<gene>
    <name evidence="11" type="ORF">L873DRAFT_1673106</name>
</gene>
<dbReference type="OrthoDB" id="10248475at2759"/>
<accession>A0A3N4K9A4</accession>
<evidence type="ECO:0000256" key="2">
    <source>
        <dbReference type="ARBA" id="ARBA00012925"/>
    </source>
</evidence>
<evidence type="ECO:0000256" key="3">
    <source>
        <dbReference type="ARBA" id="ARBA00014628"/>
    </source>
</evidence>
<evidence type="ECO:0000256" key="5">
    <source>
        <dbReference type="ARBA" id="ARBA00022833"/>
    </source>
</evidence>
<dbReference type="SMART" id="SM00947">
    <property type="entry name" value="Pro_CA"/>
    <property type="match status" value="1"/>
</dbReference>
<proteinExistence type="inferred from homology"/>
<dbReference type="Gene3D" id="3.40.1050.10">
    <property type="entry name" value="Carbonic anhydrase"/>
    <property type="match status" value="1"/>
</dbReference>
<evidence type="ECO:0000256" key="6">
    <source>
        <dbReference type="ARBA" id="ARBA00023239"/>
    </source>
</evidence>
<dbReference type="Proteomes" id="UP000276215">
    <property type="component" value="Unassembled WGS sequence"/>
</dbReference>
<feature type="binding site" evidence="9">
    <location>
        <position position="55"/>
    </location>
    <ligand>
        <name>Zn(2+)</name>
        <dbReference type="ChEBI" id="CHEBI:29105"/>
    </ligand>
</feature>
<evidence type="ECO:0000256" key="1">
    <source>
        <dbReference type="ARBA" id="ARBA00006217"/>
    </source>
</evidence>
<evidence type="ECO:0000256" key="4">
    <source>
        <dbReference type="ARBA" id="ARBA00022723"/>
    </source>
</evidence>
<dbReference type="GO" id="GO:0034599">
    <property type="term" value="P:cellular response to oxidative stress"/>
    <property type="evidence" value="ECO:0007669"/>
    <property type="project" value="TreeGrafter"/>
</dbReference>
<dbReference type="Pfam" id="PF00484">
    <property type="entry name" value="Pro_CA"/>
    <property type="match status" value="1"/>
</dbReference>
<dbReference type="GO" id="GO:0071244">
    <property type="term" value="P:cellular response to carbon dioxide"/>
    <property type="evidence" value="ECO:0007669"/>
    <property type="project" value="TreeGrafter"/>
</dbReference>
<evidence type="ECO:0000256" key="7">
    <source>
        <dbReference type="ARBA" id="ARBA00031969"/>
    </source>
</evidence>
<dbReference type="GO" id="GO:0015976">
    <property type="term" value="P:carbon utilization"/>
    <property type="evidence" value="ECO:0007669"/>
    <property type="project" value="InterPro"/>
</dbReference>
<dbReference type="PANTHER" id="PTHR11002">
    <property type="entry name" value="CARBONIC ANHYDRASE"/>
    <property type="match status" value="1"/>
</dbReference>
<feature type="binding site" evidence="9">
    <location>
        <position position="112"/>
    </location>
    <ligand>
        <name>Zn(2+)</name>
        <dbReference type="ChEBI" id="CHEBI:29105"/>
    </ligand>
</feature>
<dbReference type="PROSITE" id="PS00705">
    <property type="entry name" value="PROK_CO2_ANHYDRASE_2"/>
    <property type="match status" value="1"/>
</dbReference>
<keyword evidence="12" id="KW-1185">Reference proteome</keyword>
<comment type="function">
    <text evidence="10">Reversible hydration of carbon dioxide.</text>
</comment>
<dbReference type="PANTHER" id="PTHR11002:SF76">
    <property type="entry name" value="CARBONIC ANHYDRASE"/>
    <property type="match status" value="1"/>
</dbReference>
<feature type="binding site" evidence="9">
    <location>
        <position position="109"/>
    </location>
    <ligand>
        <name>Zn(2+)</name>
        <dbReference type="ChEBI" id="CHEBI:29105"/>
    </ligand>
</feature>
<dbReference type="FunFam" id="3.40.1050.10:FF:000001">
    <property type="entry name" value="Carbonic anhydrase"/>
    <property type="match status" value="1"/>
</dbReference>
<comment type="similarity">
    <text evidence="1 10">Belongs to the beta-class carbonic anhydrase family.</text>
</comment>
<dbReference type="CDD" id="cd00883">
    <property type="entry name" value="beta_CA_cladeA"/>
    <property type="match status" value="1"/>
</dbReference>
<reference evidence="11 12" key="1">
    <citation type="journal article" date="2018" name="Nat. Ecol. Evol.">
        <title>Pezizomycetes genomes reveal the molecular basis of ectomycorrhizal truffle lifestyle.</title>
        <authorList>
            <person name="Murat C."/>
            <person name="Payen T."/>
            <person name="Noel B."/>
            <person name="Kuo A."/>
            <person name="Morin E."/>
            <person name="Chen J."/>
            <person name="Kohler A."/>
            <person name="Krizsan K."/>
            <person name="Balestrini R."/>
            <person name="Da Silva C."/>
            <person name="Montanini B."/>
            <person name="Hainaut M."/>
            <person name="Levati E."/>
            <person name="Barry K.W."/>
            <person name="Belfiori B."/>
            <person name="Cichocki N."/>
            <person name="Clum A."/>
            <person name="Dockter R.B."/>
            <person name="Fauchery L."/>
            <person name="Guy J."/>
            <person name="Iotti M."/>
            <person name="Le Tacon F."/>
            <person name="Lindquist E.A."/>
            <person name="Lipzen A."/>
            <person name="Malagnac F."/>
            <person name="Mello A."/>
            <person name="Molinier V."/>
            <person name="Miyauchi S."/>
            <person name="Poulain J."/>
            <person name="Riccioni C."/>
            <person name="Rubini A."/>
            <person name="Sitrit Y."/>
            <person name="Splivallo R."/>
            <person name="Traeger S."/>
            <person name="Wang M."/>
            <person name="Zifcakova L."/>
            <person name="Wipf D."/>
            <person name="Zambonelli A."/>
            <person name="Paolocci F."/>
            <person name="Nowrousian M."/>
            <person name="Ottonello S."/>
            <person name="Baldrian P."/>
            <person name="Spatafora J.W."/>
            <person name="Henrissat B."/>
            <person name="Nagy L.G."/>
            <person name="Aury J.M."/>
            <person name="Wincker P."/>
            <person name="Grigoriev I.V."/>
            <person name="Bonfante P."/>
            <person name="Martin F.M."/>
        </authorList>
    </citation>
    <scope>NUCLEOTIDE SEQUENCE [LARGE SCALE GENOMIC DNA]</scope>
    <source>
        <strain evidence="11 12">120613-1</strain>
    </source>
</reference>
<dbReference type="GO" id="GO:0004089">
    <property type="term" value="F:carbonate dehydratase activity"/>
    <property type="evidence" value="ECO:0007669"/>
    <property type="project" value="UniProtKB-UniRule"/>
</dbReference>
<comment type="cofactor">
    <cofactor evidence="9">
        <name>Zn(2+)</name>
        <dbReference type="ChEBI" id="CHEBI:29105"/>
    </cofactor>
    <text evidence="9">Binds 1 zinc ion per subunit.</text>
</comment>
<sequence length="223" mass="24786">MSNDPTIFGFTDDNINTLLTRNKNWAQRTSALRPGLFPSLANSQHPQILWIGCSDSRVPETTVLNLMPGEIFTHRNIANLLPSGDLSSLSVIQYAVEILQVKHVIVCGHYGCGGVMAALGNKKHGVVDHWLQHLRDVRAANKAELAAISDPTKRVERLVELNVIAQINNLKRHANIQEAIRDRGLEVHGFVYDVSNGLCELLDVPKDPEEAEYDLKDPPMNLE</sequence>
<feature type="binding site" evidence="9">
    <location>
        <position position="53"/>
    </location>
    <ligand>
        <name>Zn(2+)</name>
        <dbReference type="ChEBI" id="CHEBI:29105"/>
    </ligand>
</feature>
<dbReference type="EMBL" id="ML120367">
    <property type="protein sequence ID" value="RPB02535.1"/>
    <property type="molecule type" value="Genomic_DNA"/>
</dbReference>
<dbReference type="AlphaFoldDB" id="A0A3N4K9A4"/>
<organism evidence="11 12">
    <name type="scientific">Choiromyces venosus 120613-1</name>
    <dbReference type="NCBI Taxonomy" id="1336337"/>
    <lineage>
        <taxon>Eukaryota</taxon>
        <taxon>Fungi</taxon>
        <taxon>Dikarya</taxon>
        <taxon>Ascomycota</taxon>
        <taxon>Pezizomycotina</taxon>
        <taxon>Pezizomycetes</taxon>
        <taxon>Pezizales</taxon>
        <taxon>Tuberaceae</taxon>
        <taxon>Choiromyces</taxon>
    </lineage>
</organism>
<dbReference type="InterPro" id="IPR036874">
    <property type="entry name" value="Carbonic_anhydrase_sf"/>
</dbReference>
<keyword evidence="5 9" id="KW-0862">Zinc</keyword>
<evidence type="ECO:0000256" key="10">
    <source>
        <dbReference type="RuleBase" id="RU003956"/>
    </source>
</evidence>
<evidence type="ECO:0000256" key="9">
    <source>
        <dbReference type="PIRSR" id="PIRSR601765-1"/>
    </source>
</evidence>
<name>A0A3N4K9A4_9PEZI</name>
<dbReference type="GO" id="GO:0008270">
    <property type="term" value="F:zinc ion binding"/>
    <property type="evidence" value="ECO:0007669"/>
    <property type="project" value="UniProtKB-UniRule"/>
</dbReference>
<comment type="catalytic activity">
    <reaction evidence="8 10">
        <text>hydrogencarbonate + H(+) = CO2 + H2O</text>
        <dbReference type="Rhea" id="RHEA:10748"/>
        <dbReference type="ChEBI" id="CHEBI:15377"/>
        <dbReference type="ChEBI" id="CHEBI:15378"/>
        <dbReference type="ChEBI" id="CHEBI:16526"/>
        <dbReference type="ChEBI" id="CHEBI:17544"/>
        <dbReference type="EC" id="4.2.1.1"/>
    </reaction>
</comment>
<evidence type="ECO:0000256" key="8">
    <source>
        <dbReference type="ARBA" id="ARBA00048348"/>
    </source>
</evidence>
<evidence type="ECO:0000313" key="11">
    <source>
        <dbReference type="EMBL" id="RPB02535.1"/>
    </source>
</evidence>
<dbReference type="STRING" id="1336337.A0A3N4K9A4"/>
<dbReference type="GO" id="GO:0005737">
    <property type="term" value="C:cytoplasm"/>
    <property type="evidence" value="ECO:0007669"/>
    <property type="project" value="TreeGrafter"/>
</dbReference>
<protein>
    <recommendedName>
        <fullName evidence="3 10">Carbonic anhydrase</fullName>
        <ecNumber evidence="2 10">4.2.1.1</ecNumber>
    </recommendedName>
    <alternativeName>
        <fullName evidence="7 10">Carbonate dehydratase</fullName>
    </alternativeName>
</protein>